<feature type="DNA-binding region" description="OmpR/PhoB-type" evidence="2">
    <location>
        <begin position="24"/>
        <end position="126"/>
    </location>
</feature>
<evidence type="ECO:0000313" key="4">
    <source>
        <dbReference type="EMBL" id="MBM3116803.1"/>
    </source>
</evidence>
<proteinExistence type="predicted"/>
<organism evidence="4 5">
    <name type="scientific">Jeongeupia naejangsanensis</name>
    <dbReference type="NCBI Taxonomy" id="613195"/>
    <lineage>
        <taxon>Bacteria</taxon>
        <taxon>Pseudomonadati</taxon>
        <taxon>Pseudomonadota</taxon>
        <taxon>Betaproteobacteria</taxon>
        <taxon>Neisseriales</taxon>
        <taxon>Chitinibacteraceae</taxon>
        <taxon>Jeongeupia</taxon>
    </lineage>
</organism>
<dbReference type="CDD" id="cd00383">
    <property type="entry name" value="trans_reg_C"/>
    <property type="match status" value="1"/>
</dbReference>
<evidence type="ECO:0000259" key="3">
    <source>
        <dbReference type="PROSITE" id="PS51755"/>
    </source>
</evidence>
<gene>
    <name evidence="4" type="ORF">JMJ54_13265</name>
</gene>
<comment type="caution">
    <text evidence="4">The sequence shown here is derived from an EMBL/GenBank/DDBJ whole genome shotgun (WGS) entry which is preliminary data.</text>
</comment>
<protein>
    <submittedName>
        <fullName evidence="4">Winged helix-turn-helix domain-containing protein</fullName>
    </submittedName>
</protein>
<dbReference type="SUPFAM" id="SSF46894">
    <property type="entry name" value="C-terminal effector domain of the bipartite response regulators"/>
    <property type="match status" value="1"/>
</dbReference>
<accession>A0ABS2BML6</accession>
<dbReference type="InterPro" id="IPR016032">
    <property type="entry name" value="Sig_transdc_resp-reg_C-effctor"/>
</dbReference>
<dbReference type="InterPro" id="IPR036388">
    <property type="entry name" value="WH-like_DNA-bd_sf"/>
</dbReference>
<name>A0ABS2BML6_9NEIS</name>
<dbReference type="RefSeq" id="WP_203539030.1">
    <property type="nucleotide sequence ID" value="NZ_JAESND010000006.1"/>
</dbReference>
<dbReference type="EMBL" id="JAESND010000006">
    <property type="protein sequence ID" value="MBM3116803.1"/>
    <property type="molecule type" value="Genomic_DNA"/>
</dbReference>
<keyword evidence="1 2" id="KW-0238">DNA-binding</keyword>
<dbReference type="SMART" id="SM00862">
    <property type="entry name" value="Trans_reg_C"/>
    <property type="match status" value="1"/>
</dbReference>
<dbReference type="Pfam" id="PF00486">
    <property type="entry name" value="Trans_reg_C"/>
    <property type="match status" value="1"/>
</dbReference>
<reference evidence="4 5" key="1">
    <citation type="submission" date="2021-01" db="EMBL/GenBank/DDBJ databases">
        <title>Draft Genome Sequence and Polyhydroxyalkanoate Biosynthetic Potential of Jeongeupia naejangsanensis Type Strain DSM 24253.</title>
        <authorList>
            <person name="Turrini P."/>
            <person name="Artuso I."/>
            <person name="Lugli G.A."/>
            <person name="Frangipani E."/>
            <person name="Ventura M."/>
            <person name="Visca P."/>
        </authorList>
    </citation>
    <scope>NUCLEOTIDE SEQUENCE [LARGE SCALE GENOMIC DNA]</scope>
    <source>
        <strain evidence="4 5">DSM 24253</strain>
    </source>
</reference>
<evidence type="ECO:0000313" key="5">
    <source>
        <dbReference type="Proteomes" id="UP000809431"/>
    </source>
</evidence>
<dbReference type="PROSITE" id="PS51755">
    <property type="entry name" value="OMPR_PHOB"/>
    <property type="match status" value="1"/>
</dbReference>
<dbReference type="Gene3D" id="1.10.10.10">
    <property type="entry name" value="Winged helix-like DNA-binding domain superfamily/Winged helix DNA-binding domain"/>
    <property type="match status" value="1"/>
</dbReference>
<evidence type="ECO:0000256" key="1">
    <source>
        <dbReference type="ARBA" id="ARBA00023125"/>
    </source>
</evidence>
<evidence type="ECO:0000256" key="2">
    <source>
        <dbReference type="PROSITE-ProRule" id="PRU01091"/>
    </source>
</evidence>
<keyword evidence="5" id="KW-1185">Reference proteome</keyword>
<dbReference type="Proteomes" id="UP000809431">
    <property type="component" value="Unassembled WGS sequence"/>
</dbReference>
<feature type="domain" description="OmpR/PhoB-type" evidence="3">
    <location>
        <begin position="24"/>
        <end position="126"/>
    </location>
</feature>
<sequence>MSAAGACPGLRTVNLHSKEKGLTTTCLRFGSFVFQPGLRYLIRQQGGGEPVRVRLAGAEAAILARLLECPDVVCSKEELVGIGWDGRPVSANSLPVAIGNLRRHLHVAPYEVEIRNLPRQGYLLTLAVPLQCDLPDRADIAEPSGPTVEKIPTADLPAAIAEPIPLPAGTASKWQRRLVLANIVIGSGALMLVLISAHEWIPIHCSQDGQGTICAVADPRVSDAEVPAQRQGKLVLMSGQVVQTVEPEAQVQP</sequence>
<dbReference type="InterPro" id="IPR001867">
    <property type="entry name" value="OmpR/PhoB-type_DNA-bd"/>
</dbReference>